<keyword evidence="1" id="KW-1133">Transmembrane helix</keyword>
<evidence type="ECO:0000259" key="2">
    <source>
        <dbReference type="Pfam" id="PF02517"/>
    </source>
</evidence>
<dbReference type="RefSeq" id="WP_068630025.1">
    <property type="nucleotide sequence ID" value="NZ_LSZQ01000042.1"/>
</dbReference>
<dbReference type="InterPro" id="IPR052710">
    <property type="entry name" value="CAAX_protease"/>
</dbReference>
<proteinExistence type="predicted"/>
<feature type="transmembrane region" description="Helical" evidence="1">
    <location>
        <begin position="267"/>
        <end position="289"/>
    </location>
</feature>
<dbReference type="AlphaFoldDB" id="A0A139SMR5"/>
<feature type="domain" description="CAAX prenyl protease 2/Lysostaphin resistance protein A-like" evidence="2">
    <location>
        <begin position="196"/>
        <end position="279"/>
    </location>
</feature>
<dbReference type="GO" id="GO:0004175">
    <property type="term" value="F:endopeptidase activity"/>
    <property type="evidence" value="ECO:0007669"/>
    <property type="project" value="UniProtKB-ARBA"/>
</dbReference>
<evidence type="ECO:0000256" key="1">
    <source>
        <dbReference type="SAM" id="Phobius"/>
    </source>
</evidence>
<feature type="transmembrane region" description="Helical" evidence="1">
    <location>
        <begin position="99"/>
        <end position="118"/>
    </location>
</feature>
<organism evidence="3 4">
    <name type="scientific">Cephaloticoccus primus</name>
    <dbReference type="NCBI Taxonomy" id="1548207"/>
    <lineage>
        <taxon>Bacteria</taxon>
        <taxon>Pseudomonadati</taxon>
        <taxon>Verrucomicrobiota</taxon>
        <taxon>Opitutia</taxon>
        <taxon>Opitutales</taxon>
        <taxon>Opitutaceae</taxon>
        <taxon>Cephaloticoccus</taxon>
    </lineage>
</organism>
<evidence type="ECO:0000313" key="4">
    <source>
        <dbReference type="Proteomes" id="UP000070058"/>
    </source>
</evidence>
<feature type="transmembrane region" description="Helical" evidence="1">
    <location>
        <begin position="47"/>
        <end position="79"/>
    </location>
</feature>
<dbReference type="Pfam" id="PF02517">
    <property type="entry name" value="Rce1-like"/>
    <property type="match status" value="1"/>
</dbReference>
<accession>A0A139SMR5</accession>
<keyword evidence="1" id="KW-0472">Membrane</keyword>
<dbReference type="GO" id="GO:0080120">
    <property type="term" value="P:CAAX-box protein maturation"/>
    <property type="evidence" value="ECO:0007669"/>
    <property type="project" value="UniProtKB-ARBA"/>
</dbReference>
<dbReference type="OrthoDB" id="9782250at2"/>
<dbReference type="STRING" id="1548207.AXK11_05400"/>
<protein>
    <recommendedName>
        <fullName evidence="2">CAAX prenyl protease 2/Lysostaphin resistance protein A-like domain-containing protein</fullName>
    </recommendedName>
</protein>
<evidence type="ECO:0000313" key="3">
    <source>
        <dbReference type="EMBL" id="KXU35782.1"/>
    </source>
</evidence>
<keyword evidence="4" id="KW-1185">Reference proteome</keyword>
<dbReference type="Proteomes" id="UP000070058">
    <property type="component" value="Unassembled WGS sequence"/>
</dbReference>
<gene>
    <name evidence="3" type="ORF">AXK11_05400</name>
</gene>
<name>A0A139SMR5_9BACT</name>
<feature type="transmembrane region" description="Helical" evidence="1">
    <location>
        <begin position="6"/>
        <end position="26"/>
    </location>
</feature>
<dbReference type="PANTHER" id="PTHR36435:SF1">
    <property type="entry name" value="CAAX AMINO TERMINAL PROTEASE FAMILY PROTEIN"/>
    <property type="match status" value="1"/>
</dbReference>
<keyword evidence="1" id="KW-0812">Transmembrane</keyword>
<feature type="transmembrane region" description="Helical" evidence="1">
    <location>
        <begin position="191"/>
        <end position="216"/>
    </location>
</feature>
<sequence length="291" mass="30492">MRPEIVTTIASALGLAGLALLWRYGLSAKARSEAAAARKRADTVLHWDISASGFFLFLFCVIVGGVLGQALALLCLRLGGISPTGISTGGEAAHASDMAMLFLGGAFQGGMLGGVCFFRRLLHKREKPAAAAVAAGVSPAGVLRKGIGCELIALPVVGATALLWQGLLHLLHIDYQAQDLVDLFAEADSPLLLGSMTFLAVVLAPLTEELIFRAGLFRYLRTRAPRWVALALPALLFAALHANLASFAPLAVLGLIFALAYERSGTLAVPILAHALFNLNTILMILGGVGM</sequence>
<comment type="caution">
    <text evidence="3">The sequence shown here is derived from an EMBL/GenBank/DDBJ whole genome shotgun (WGS) entry which is preliminary data.</text>
</comment>
<reference evidence="4" key="1">
    <citation type="submission" date="2016-02" db="EMBL/GenBank/DDBJ databases">
        <authorList>
            <person name="Sanders J.G."/>
            <person name="Lin J.Y."/>
            <person name="Wertz J.T."/>
            <person name="Russell J.A."/>
            <person name="Moreau C.S."/>
            <person name="Powell S."/>
        </authorList>
    </citation>
    <scope>NUCLEOTIDE SEQUENCE [LARGE SCALE GENOMIC DNA]</scope>
    <source>
        <strain evidence="4">CAG34</strain>
    </source>
</reference>
<dbReference type="InterPro" id="IPR003675">
    <property type="entry name" value="Rce1/LyrA-like_dom"/>
</dbReference>
<feature type="transmembrane region" description="Helical" evidence="1">
    <location>
        <begin position="228"/>
        <end position="261"/>
    </location>
</feature>
<feature type="transmembrane region" description="Helical" evidence="1">
    <location>
        <begin position="151"/>
        <end position="171"/>
    </location>
</feature>
<dbReference type="EMBL" id="LSZQ01000042">
    <property type="protein sequence ID" value="KXU35782.1"/>
    <property type="molecule type" value="Genomic_DNA"/>
</dbReference>
<dbReference type="PANTHER" id="PTHR36435">
    <property type="entry name" value="SLR1288 PROTEIN"/>
    <property type="match status" value="1"/>
</dbReference>